<feature type="domain" description="Topo IA-type catalytic" evidence="1">
    <location>
        <begin position="1"/>
        <end position="110"/>
    </location>
</feature>
<reference evidence="2" key="1">
    <citation type="journal article" date="2014" name="Front. Microbiol.">
        <title>High frequency of phylogenetically diverse reductive dehalogenase-homologous genes in deep subseafloor sedimentary metagenomes.</title>
        <authorList>
            <person name="Kawai M."/>
            <person name="Futagami T."/>
            <person name="Toyoda A."/>
            <person name="Takaki Y."/>
            <person name="Nishi S."/>
            <person name="Hori S."/>
            <person name="Arai W."/>
            <person name="Tsubouchi T."/>
            <person name="Morono Y."/>
            <person name="Uchiyama I."/>
            <person name="Ito T."/>
            <person name="Fujiyama A."/>
            <person name="Inagaki F."/>
            <person name="Takami H."/>
        </authorList>
    </citation>
    <scope>NUCLEOTIDE SEQUENCE</scope>
    <source>
        <strain evidence="2">Expedition CK06-06</strain>
    </source>
</reference>
<dbReference type="Gene3D" id="1.10.290.10">
    <property type="entry name" value="Topoisomerase I, domain 4"/>
    <property type="match status" value="1"/>
</dbReference>
<dbReference type="PANTHER" id="PTHR42785:SF1">
    <property type="entry name" value="DNA TOPOISOMERASE"/>
    <property type="match status" value="1"/>
</dbReference>
<dbReference type="Pfam" id="PF01131">
    <property type="entry name" value="Topoisom_bac"/>
    <property type="match status" value="1"/>
</dbReference>
<dbReference type="Gene3D" id="2.70.20.10">
    <property type="entry name" value="Topoisomerase I, domain 3"/>
    <property type="match status" value="1"/>
</dbReference>
<dbReference type="EMBL" id="BARV01017855">
    <property type="protein sequence ID" value="GAI28087.1"/>
    <property type="molecule type" value="Genomic_DNA"/>
</dbReference>
<name>X1M8X9_9ZZZZ</name>
<sequence length="110" mass="12901">MVEREKEIENFKPVEYWSIEALLKKQRTENKEQKFEALLVKKNGRVISRLGIKTKKETDKIVKDLDGAEYKVGKIEKKEVKKNPLPPFTTSTLQQEAWKRFKGAGYNGRF</sequence>
<dbReference type="GO" id="GO:0003677">
    <property type="term" value="F:DNA binding"/>
    <property type="evidence" value="ECO:0007669"/>
    <property type="project" value="InterPro"/>
</dbReference>
<evidence type="ECO:0000259" key="1">
    <source>
        <dbReference type="PROSITE" id="PS52039"/>
    </source>
</evidence>
<protein>
    <recommendedName>
        <fullName evidence="1">Topo IA-type catalytic domain-containing protein</fullName>
    </recommendedName>
</protein>
<dbReference type="AlphaFoldDB" id="X1M8X9"/>
<dbReference type="SUPFAM" id="SSF56712">
    <property type="entry name" value="Prokaryotic type I DNA topoisomerase"/>
    <property type="match status" value="1"/>
</dbReference>
<evidence type="ECO:0000313" key="2">
    <source>
        <dbReference type="EMBL" id="GAI28087.1"/>
    </source>
</evidence>
<dbReference type="GO" id="GO:0003917">
    <property type="term" value="F:DNA topoisomerase type I (single strand cut, ATP-independent) activity"/>
    <property type="evidence" value="ECO:0007669"/>
    <property type="project" value="InterPro"/>
</dbReference>
<dbReference type="InterPro" id="IPR013826">
    <property type="entry name" value="Topo_IA_cen_sub3"/>
</dbReference>
<proteinExistence type="predicted"/>
<accession>X1M8X9</accession>
<comment type="caution">
    <text evidence="2">The sequence shown here is derived from an EMBL/GenBank/DDBJ whole genome shotgun (WGS) entry which is preliminary data.</text>
</comment>
<dbReference type="PANTHER" id="PTHR42785">
    <property type="entry name" value="DNA TOPOISOMERASE, TYPE IA, CORE"/>
    <property type="match status" value="1"/>
</dbReference>
<dbReference type="PROSITE" id="PS52039">
    <property type="entry name" value="TOPO_IA_2"/>
    <property type="match status" value="1"/>
</dbReference>
<gene>
    <name evidence="2" type="ORF">S06H3_30333</name>
</gene>
<dbReference type="GO" id="GO:0006265">
    <property type="term" value="P:DNA topological change"/>
    <property type="evidence" value="ECO:0007669"/>
    <property type="project" value="InterPro"/>
</dbReference>
<dbReference type="InterPro" id="IPR013497">
    <property type="entry name" value="Topo_IA_cen"/>
</dbReference>
<organism evidence="2">
    <name type="scientific">marine sediment metagenome</name>
    <dbReference type="NCBI Taxonomy" id="412755"/>
    <lineage>
        <taxon>unclassified sequences</taxon>
        <taxon>metagenomes</taxon>
        <taxon>ecological metagenomes</taxon>
    </lineage>
</organism>
<dbReference type="InterPro" id="IPR013825">
    <property type="entry name" value="Topo_IA_cen_sub2"/>
</dbReference>
<dbReference type="InterPro" id="IPR023405">
    <property type="entry name" value="Topo_IA_core_domain"/>
</dbReference>
<dbReference type="InterPro" id="IPR000380">
    <property type="entry name" value="Topo_IA"/>
</dbReference>